<dbReference type="Gene3D" id="2.60.120.260">
    <property type="entry name" value="Galactose-binding domain-like"/>
    <property type="match status" value="1"/>
</dbReference>
<reference evidence="2" key="1">
    <citation type="submission" date="2018-05" db="EMBL/GenBank/DDBJ databases">
        <authorList>
            <consortium name="PulseNet: The National Subtyping Network for Foodborne Disease Surveillance"/>
            <person name="Tarr C.L."/>
            <person name="Trees E."/>
            <person name="Katz L.S."/>
            <person name="Carleton-Romer H.A."/>
            <person name="Stroika S."/>
            <person name="Kucerova Z."/>
            <person name="Roache K.F."/>
            <person name="Sabol A.L."/>
            <person name="Besser J."/>
            <person name="Gerner-Smidt P."/>
        </authorList>
    </citation>
    <scope>NUCLEOTIDE SEQUENCE</scope>
    <source>
        <strain evidence="2">2008D-7097</strain>
    </source>
</reference>
<name>A0A5L8LME9_CAMLA</name>
<proteinExistence type="predicted"/>
<dbReference type="Pfam" id="PF00754">
    <property type="entry name" value="F5_F8_type_C"/>
    <property type="match status" value="1"/>
</dbReference>
<dbReference type="SUPFAM" id="SSF49785">
    <property type="entry name" value="Galactose-binding domain-like"/>
    <property type="match status" value="1"/>
</dbReference>
<gene>
    <name evidence="2" type="ORF">A0Y42_02540</name>
</gene>
<dbReference type="InterPro" id="IPR000421">
    <property type="entry name" value="FA58C"/>
</dbReference>
<dbReference type="EMBL" id="AACKMK010000002">
    <property type="protein sequence ID" value="EAK9939702.1"/>
    <property type="molecule type" value="Genomic_DNA"/>
</dbReference>
<dbReference type="InterPro" id="IPR011990">
    <property type="entry name" value="TPR-like_helical_dom_sf"/>
</dbReference>
<sequence length="742" mass="87030">MLFHEKEPSIVFKDIDLEELQNSKKAFQSSISKWSKFDDPLRAINSALKIEDYAFHTGIEENPWWMIDLEQEEYIEYIEIQNSKKNPDNIKKVQVFYSLDGKEWFFIDSSMYEFIYAMGGGIDKLLVLLNSYIKVRFVKIVLNAKDCLHLNKIKIFKRKFPGLVVATRADGFGGRMFAILNSMYLAYVTGFKFGYVWNARVRSKSIDSNQIDAWVDTEDKIFDKNWINEYSYTSTVKHRYANKLYFSSLNDLKKDFYEYSWGYVCAVNHALFKYNIDGITRSDMEKKIPIIWNKICFSERYLDIIKKVEKCRKNIGDFIAIHMRAGNSIYDDVFKRLIFMPPQILRIFPFELAIEIIQKANSCNVVLFSADIESAKTIKEYCNNSSLCAAKVYTVDDFGIFDDEMEQTFFDFVLMTKSKKIINPSLSTYSELAALVGNIPIFAINEIFSFEEMHEILSNNLELNLHPLQKSASKAYHFFVANKLNIDIKIKKEILDKALFYDDNSVYRIMYLDLLFSNLNIYEAERYLENNLTKVKIHQDFFQVLFSRFPGDINFEYERYFALFICNSSEKFPYISYVAAKIFEFQKQYEKAFQYCQYALDKNPNNHLFVSFANSLEKIVNKNSKIDVSVSKKIGAVDIVKNKLSYKLGQAMIENSKSIKGYIIMPFVLSDIVKHYKKTKQPYIENKLNSYSDYNDAIKYKNHMSYQLGSALIQAHKNRYKGGYFKFIYDILKIKNTFKGKK</sequence>
<dbReference type="InterPro" id="IPR008979">
    <property type="entry name" value="Galactose-bd-like_sf"/>
</dbReference>
<dbReference type="AlphaFoldDB" id="A0A5L8LME9"/>
<organism evidence="2">
    <name type="scientific">Campylobacter lari</name>
    <dbReference type="NCBI Taxonomy" id="201"/>
    <lineage>
        <taxon>Bacteria</taxon>
        <taxon>Pseudomonadati</taxon>
        <taxon>Campylobacterota</taxon>
        <taxon>Epsilonproteobacteria</taxon>
        <taxon>Campylobacterales</taxon>
        <taxon>Campylobacteraceae</taxon>
        <taxon>Campylobacter</taxon>
    </lineage>
</organism>
<protein>
    <recommendedName>
        <fullName evidence="1">F5/8 type C domain-containing protein</fullName>
    </recommendedName>
</protein>
<feature type="domain" description="F5/8 type C" evidence="1">
    <location>
        <begin position="52"/>
        <end position="144"/>
    </location>
</feature>
<dbReference type="SUPFAM" id="SSF48452">
    <property type="entry name" value="TPR-like"/>
    <property type="match status" value="1"/>
</dbReference>
<accession>A0A5L8LME9</accession>
<evidence type="ECO:0000313" key="2">
    <source>
        <dbReference type="EMBL" id="EAK9939702.1"/>
    </source>
</evidence>
<evidence type="ECO:0000259" key="1">
    <source>
        <dbReference type="Pfam" id="PF00754"/>
    </source>
</evidence>
<comment type="caution">
    <text evidence="2">The sequence shown here is derived from an EMBL/GenBank/DDBJ whole genome shotgun (WGS) entry which is preliminary data.</text>
</comment>